<keyword evidence="4" id="KW-1185">Reference proteome</keyword>
<dbReference type="InterPro" id="IPR012677">
    <property type="entry name" value="Nucleotide-bd_a/b_plait_sf"/>
</dbReference>
<feature type="domain" description="RRM" evidence="2">
    <location>
        <begin position="3"/>
        <end position="59"/>
    </location>
</feature>
<dbReference type="KEGG" id="cvr:CHLNCDRAFT_17893"/>
<feature type="non-terminal residue" evidence="3">
    <location>
        <position position="59"/>
    </location>
</feature>
<sequence length="59" mass="6804">PTRHLWIGNLGTRTPRALLKTLFERFGTVDDVVTFPGRMYAFVNYRTTEEAVLAFDTLQ</sequence>
<dbReference type="STRING" id="554065.E1Z227"/>
<dbReference type="Gene3D" id="3.30.70.330">
    <property type="match status" value="1"/>
</dbReference>
<dbReference type="InParanoid" id="E1Z227"/>
<dbReference type="AlphaFoldDB" id="E1Z227"/>
<dbReference type="GeneID" id="17359408"/>
<name>E1Z227_CHLVA</name>
<evidence type="ECO:0000256" key="1">
    <source>
        <dbReference type="PROSITE-ProRule" id="PRU00176"/>
    </source>
</evidence>
<organism evidence="4">
    <name type="scientific">Chlorella variabilis</name>
    <name type="common">Green alga</name>
    <dbReference type="NCBI Taxonomy" id="554065"/>
    <lineage>
        <taxon>Eukaryota</taxon>
        <taxon>Viridiplantae</taxon>
        <taxon>Chlorophyta</taxon>
        <taxon>core chlorophytes</taxon>
        <taxon>Trebouxiophyceae</taxon>
        <taxon>Chlorellales</taxon>
        <taxon>Chlorellaceae</taxon>
        <taxon>Chlorella clade</taxon>
        <taxon>Chlorella</taxon>
    </lineage>
</organism>
<evidence type="ECO:0000259" key="2">
    <source>
        <dbReference type="PROSITE" id="PS50102"/>
    </source>
</evidence>
<accession>E1Z227</accession>
<feature type="non-terminal residue" evidence="3">
    <location>
        <position position="1"/>
    </location>
</feature>
<dbReference type="InterPro" id="IPR000504">
    <property type="entry name" value="RRM_dom"/>
</dbReference>
<keyword evidence="1" id="KW-0694">RNA-binding</keyword>
<dbReference type="RefSeq" id="XP_005852024.1">
    <property type="nucleotide sequence ID" value="XM_005851962.1"/>
</dbReference>
<dbReference type="GO" id="GO:0003723">
    <property type="term" value="F:RNA binding"/>
    <property type="evidence" value="ECO:0007669"/>
    <property type="project" value="UniProtKB-UniRule"/>
</dbReference>
<evidence type="ECO:0000313" key="4">
    <source>
        <dbReference type="Proteomes" id="UP000008141"/>
    </source>
</evidence>
<dbReference type="OrthoDB" id="515436at2759"/>
<dbReference type="SUPFAM" id="SSF54928">
    <property type="entry name" value="RNA-binding domain, RBD"/>
    <property type="match status" value="1"/>
</dbReference>
<dbReference type="Pfam" id="PF00076">
    <property type="entry name" value="RRM_1"/>
    <property type="match status" value="1"/>
</dbReference>
<dbReference type="InterPro" id="IPR035979">
    <property type="entry name" value="RBD_domain_sf"/>
</dbReference>
<evidence type="ECO:0000313" key="3">
    <source>
        <dbReference type="EMBL" id="EFN59922.1"/>
    </source>
</evidence>
<dbReference type="PROSITE" id="PS50102">
    <property type="entry name" value="RRM"/>
    <property type="match status" value="1"/>
</dbReference>
<dbReference type="EMBL" id="GL433835">
    <property type="protein sequence ID" value="EFN59922.1"/>
    <property type="molecule type" value="Genomic_DNA"/>
</dbReference>
<protein>
    <recommendedName>
        <fullName evidence="2">RRM domain-containing protein</fullName>
    </recommendedName>
</protein>
<gene>
    <name evidence="3" type="ORF">CHLNCDRAFT_17893</name>
</gene>
<reference evidence="3 4" key="1">
    <citation type="journal article" date="2010" name="Plant Cell">
        <title>The Chlorella variabilis NC64A genome reveals adaptation to photosymbiosis, coevolution with viruses, and cryptic sex.</title>
        <authorList>
            <person name="Blanc G."/>
            <person name="Duncan G."/>
            <person name="Agarkova I."/>
            <person name="Borodovsky M."/>
            <person name="Gurnon J."/>
            <person name="Kuo A."/>
            <person name="Lindquist E."/>
            <person name="Lucas S."/>
            <person name="Pangilinan J."/>
            <person name="Polle J."/>
            <person name="Salamov A."/>
            <person name="Terry A."/>
            <person name="Yamada T."/>
            <person name="Dunigan D.D."/>
            <person name="Grigoriev I.V."/>
            <person name="Claverie J.M."/>
            <person name="Van Etten J.L."/>
        </authorList>
    </citation>
    <scope>NUCLEOTIDE SEQUENCE [LARGE SCALE GENOMIC DNA]</scope>
    <source>
        <strain evidence="3 4">NC64A</strain>
    </source>
</reference>
<proteinExistence type="predicted"/>
<dbReference type="Proteomes" id="UP000008141">
    <property type="component" value="Unassembled WGS sequence"/>
</dbReference>